<organism evidence="2 3">
    <name type="scientific">Ornithinibacillus halotolerans</name>
    <dbReference type="NCBI Taxonomy" id="1274357"/>
    <lineage>
        <taxon>Bacteria</taxon>
        <taxon>Bacillati</taxon>
        <taxon>Bacillota</taxon>
        <taxon>Bacilli</taxon>
        <taxon>Bacillales</taxon>
        <taxon>Bacillaceae</taxon>
        <taxon>Ornithinibacillus</taxon>
    </lineage>
</organism>
<evidence type="ECO:0000313" key="3">
    <source>
        <dbReference type="Proteomes" id="UP000613512"/>
    </source>
</evidence>
<evidence type="ECO:0000313" key="2">
    <source>
        <dbReference type="EMBL" id="GGA79644.1"/>
    </source>
</evidence>
<dbReference type="Proteomes" id="UP000613512">
    <property type="component" value="Unassembled WGS sequence"/>
</dbReference>
<keyword evidence="1" id="KW-1133">Transmembrane helix</keyword>
<name>A0A916S1Q6_9BACI</name>
<reference evidence="2" key="1">
    <citation type="journal article" date="2014" name="Int. J. Syst. Evol. Microbiol.">
        <title>Complete genome sequence of Corynebacterium casei LMG S-19264T (=DSM 44701T), isolated from a smear-ripened cheese.</title>
        <authorList>
            <consortium name="US DOE Joint Genome Institute (JGI-PGF)"/>
            <person name="Walter F."/>
            <person name="Albersmeier A."/>
            <person name="Kalinowski J."/>
            <person name="Ruckert C."/>
        </authorList>
    </citation>
    <scope>NUCLEOTIDE SEQUENCE</scope>
    <source>
        <strain evidence="2">CGMCC 1.12408</strain>
    </source>
</reference>
<evidence type="ECO:0000256" key="1">
    <source>
        <dbReference type="SAM" id="Phobius"/>
    </source>
</evidence>
<dbReference type="AlphaFoldDB" id="A0A916S1Q6"/>
<keyword evidence="3" id="KW-1185">Reference proteome</keyword>
<reference evidence="2" key="2">
    <citation type="submission" date="2020-09" db="EMBL/GenBank/DDBJ databases">
        <authorList>
            <person name="Sun Q."/>
            <person name="Zhou Y."/>
        </authorList>
    </citation>
    <scope>NUCLEOTIDE SEQUENCE</scope>
    <source>
        <strain evidence="2">CGMCC 1.12408</strain>
    </source>
</reference>
<dbReference type="EMBL" id="BMEY01000011">
    <property type="protein sequence ID" value="GGA79644.1"/>
    <property type="molecule type" value="Genomic_DNA"/>
</dbReference>
<proteinExistence type="predicted"/>
<comment type="caution">
    <text evidence="2">The sequence shown here is derived from an EMBL/GenBank/DDBJ whole genome shotgun (WGS) entry which is preliminary data.</text>
</comment>
<accession>A0A916S1Q6</accession>
<gene>
    <name evidence="2" type="ORF">GCM10008025_23800</name>
</gene>
<keyword evidence="1" id="KW-0812">Transmembrane</keyword>
<dbReference type="RefSeq" id="WP_188384886.1">
    <property type="nucleotide sequence ID" value="NZ_BMEY01000011.1"/>
</dbReference>
<protein>
    <submittedName>
        <fullName evidence="2">Uncharacterized protein</fullName>
    </submittedName>
</protein>
<feature type="transmembrane region" description="Helical" evidence="1">
    <location>
        <begin position="6"/>
        <end position="27"/>
    </location>
</feature>
<keyword evidence="1" id="KW-0472">Membrane</keyword>
<sequence length="85" mass="9066">MLEELTSLTNILIIISIILNITIIVMISKGKSAGSQNTGVPTEKVNTTFTQKSGIEVGVVFCRNCGQQYESTSKACPNCKTARGA</sequence>